<evidence type="ECO:0000256" key="2">
    <source>
        <dbReference type="SAM" id="Phobius"/>
    </source>
</evidence>
<dbReference type="GO" id="GO:0006310">
    <property type="term" value="P:DNA recombination"/>
    <property type="evidence" value="ECO:0007669"/>
    <property type="project" value="InterPro"/>
</dbReference>
<organism evidence="4 5">
    <name type="scientific">Lignipirellula cremea</name>
    <dbReference type="NCBI Taxonomy" id="2528010"/>
    <lineage>
        <taxon>Bacteria</taxon>
        <taxon>Pseudomonadati</taxon>
        <taxon>Planctomycetota</taxon>
        <taxon>Planctomycetia</taxon>
        <taxon>Pirellulales</taxon>
        <taxon>Pirellulaceae</taxon>
        <taxon>Lignipirellula</taxon>
    </lineage>
</organism>
<feature type="transmembrane region" description="Helical" evidence="2">
    <location>
        <begin position="79"/>
        <end position="101"/>
    </location>
</feature>
<dbReference type="Pfam" id="PF04679">
    <property type="entry name" value="DNA_ligase_A_C"/>
    <property type="match status" value="1"/>
</dbReference>
<dbReference type="OrthoDB" id="236372at2"/>
<evidence type="ECO:0000313" key="4">
    <source>
        <dbReference type="EMBL" id="QDU97318.1"/>
    </source>
</evidence>
<protein>
    <recommendedName>
        <fullName evidence="1">DNA ligase (ATP)</fullName>
        <ecNumber evidence="1">6.5.1.1</ecNumber>
    </recommendedName>
</protein>
<dbReference type="RefSeq" id="WP_145056103.1">
    <property type="nucleotide sequence ID" value="NZ_CP036433.1"/>
</dbReference>
<evidence type="ECO:0000256" key="1">
    <source>
        <dbReference type="ARBA" id="ARBA00012727"/>
    </source>
</evidence>
<dbReference type="GO" id="GO:0003910">
    <property type="term" value="F:DNA ligase (ATP) activity"/>
    <property type="evidence" value="ECO:0007669"/>
    <property type="project" value="UniProtKB-EC"/>
</dbReference>
<feature type="transmembrane region" description="Helical" evidence="2">
    <location>
        <begin position="113"/>
        <end position="136"/>
    </location>
</feature>
<dbReference type="KEGG" id="lcre:Pla8534_51640"/>
<feature type="domain" description="DNA ligase ATP-dependent C-terminal" evidence="3">
    <location>
        <begin position="291"/>
        <end position="386"/>
    </location>
</feature>
<dbReference type="Gene3D" id="2.40.50.140">
    <property type="entry name" value="Nucleic acid-binding proteins"/>
    <property type="match status" value="1"/>
</dbReference>
<dbReference type="InterPro" id="IPR012309">
    <property type="entry name" value="DNA_ligase_ATP-dep_C"/>
</dbReference>
<dbReference type="AlphaFoldDB" id="A0A518DZP9"/>
<keyword evidence="2" id="KW-1133">Transmembrane helix</keyword>
<name>A0A518DZP9_9BACT</name>
<dbReference type="GO" id="GO:0006281">
    <property type="term" value="P:DNA repair"/>
    <property type="evidence" value="ECO:0007669"/>
    <property type="project" value="InterPro"/>
</dbReference>
<keyword evidence="5" id="KW-1185">Reference proteome</keyword>
<dbReference type="EC" id="6.5.1.1" evidence="1"/>
<gene>
    <name evidence="4" type="ORF">Pla8534_51640</name>
</gene>
<dbReference type="EMBL" id="CP036433">
    <property type="protein sequence ID" value="QDU97318.1"/>
    <property type="molecule type" value="Genomic_DNA"/>
</dbReference>
<evidence type="ECO:0000313" key="5">
    <source>
        <dbReference type="Proteomes" id="UP000317648"/>
    </source>
</evidence>
<proteinExistence type="predicted"/>
<keyword evidence="2" id="KW-0812">Transmembrane</keyword>
<reference evidence="4 5" key="1">
    <citation type="submission" date="2019-02" db="EMBL/GenBank/DDBJ databases">
        <title>Deep-cultivation of Planctomycetes and their phenomic and genomic characterization uncovers novel biology.</title>
        <authorList>
            <person name="Wiegand S."/>
            <person name="Jogler M."/>
            <person name="Boedeker C."/>
            <person name="Pinto D."/>
            <person name="Vollmers J."/>
            <person name="Rivas-Marin E."/>
            <person name="Kohn T."/>
            <person name="Peeters S.H."/>
            <person name="Heuer A."/>
            <person name="Rast P."/>
            <person name="Oberbeckmann S."/>
            <person name="Bunk B."/>
            <person name="Jeske O."/>
            <person name="Meyerdierks A."/>
            <person name="Storesund J.E."/>
            <person name="Kallscheuer N."/>
            <person name="Luecker S."/>
            <person name="Lage O.M."/>
            <person name="Pohl T."/>
            <person name="Merkel B.J."/>
            <person name="Hornburger P."/>
            <person name="Mueller R.-W."/>
            <person name="Bruemmer F."/>
            <person name="Labrenz M."/>
            <person name="Spormann A.M."/>
            <person name="Op den Camp H."/>
            <person name="Overmann J."/>
            <person name="Amann R."/>
            <person name="Jetten M.S.M."/>
            <person name="Mascher T."/>
            <person name="Medema M.H."/>
            <person name="Devos D.P."/>
            <person name="Kaster A.-K."/>
            <person name="Ovreas L."/>
            <person name="Rohde M."/>
            <person name="Galperin M.Y."/>
            <person name="Jogler C."/>
        </authorList>
    </citation>
    <scope>NUCLEOTIDE SEQUENCE [LARGE SCALE GENOMIC DNA]</scope>
    <source>
        <strain evidence="4 5">Pla85_3_4</strain>
    </source>
</reference>
<keyword evidence="2" id="KW-0472">Membrane</keyword>
<feature type="transmembrane region" description="Helical" evidence="2">
    <location>
        <begin position="169"/>
        <end position="194"/>
    </location>
</feature>
<evidence type="ECO:0000259" key="3">
    <source>
        <dbReference type="Pfam" id="PF04679"/>
    </source>
</evidence>
<dbReference type="Proteomes" id="UP000317648">
    <property type="component" value="Chromosome"/>
</dbReference>
<accession>A0A518DZP9</accession>
<sequence>MPSSYNLQPTETPSGIATCTNCGAEGEPSAEAWCRQCGFYPALGSCIEIAPAEVETSEDEEETAPIPENLLQHLMQMPAWMWALIGCSLSGIVVAVAGRLLTGEGSFARMAWAFGQLGLALVVVMTAQLWALLIALKHDVKYGPFDFLGKPIAIWFPTFAELPATCARVGLALVGLSGMFGALVVVGGIPYHWLWEYEPAQKKNPNLLKEIVKNADELAKYSGESSSDSLEDAVSDFAGEVEDKDDKEAYLDSLAEDLRRSLTGKEEIDPRPESLNCLIVGYRVHTKGDNQGKLKTLLVASPVKQKLRIVAMVSEGFDQPVSEFDSQTVGDQLLEELRQIGRSEAVVRNPYTAEWVKPVLACNIKFASWLDGTQLLNPAFDRLVKDFRRR</sequence>
<dbReference type="InterPro" id="IPR012340">
    <property type="entry name" value="NA-bd_OB-fold"/>
</dbReference>